<evidence type="ECO:0000313" key="2">
    <source>
        <dbReference type="EMBL" id="KEP26437.1"/>
    </source>
</evidence>
<dbReference type="AlphaFoldDB" id="A0A081LB11"/>
<dbReference type="EMBL" id="JOTP01000010">
    <property type="protein sequence ID" value="KEP26437.1"/>
    <property type="molecule type" value="Genomic_DNA"/>
</dbReference>
<keyword evidence="1" id="KW-1133">Transmembrane helix</keyword>
<dbReference type="RefSeq" id="WP_034321695.1">
    <property type="nucleotide sequence ID" value="NZ_JOTP01000010.1"/>
</dbReference>
<reference evidence="2 3" key="1">
    <citation type="submission" date="2012-09" db="EMBL/GenBank/DDBJ databases">
        <title>Genome Sequence of Bacillus sp. DW5-4.</title>
        <authorList>
            <person name="Lai Q."/>
            <person name="Liu Y."/>
            <person name="Shao Z."/>
        </authorList>
    </citation>
    <scope>NUCLEOTIDE SEQUENCE [LARGE SCALE GENOMIC DNA]</scope>
    <source>
        <strain evidence="2 3">DW5-4</strain>
    </source>
</reference>
<organism evidence="2 3">
    <name type="scientific">Bacillus zhangzhouensis</name>
    <dbReference type="NCBI Taxonomy" id="1178540"/>
    <lineage>
        <taxon>Bacteria</taxon>
        <taxon>Bacillati</taxon>
        <taxon>Bacillota</taxon>
        <taxon>Bacilli</taxon>
        <taxon>Bacillales</taxon>
        <taxon>Bacillaceae</taxon>
        <taxon>Bacillus</taxon>
    </lineage>
</organism>
<feature type="transmembrane region" description="Helical" evidence="1">
    <location>
        <begin position="65"/>
        <end position="85"/>
    </location>
</feature>
<comment type="caution">
    <text evidence="2">The sequence shown here is derived from an EMBL/GenBank/DDBJ whole genome shotgun (WGS) entry which is preliminary data.</text>
</comment>
<keyword evidence="3" id="KW-1185">Reference proteome</keyword>
<accession>A0A081LB11</accession>
<name>A0A081LB11_9BACI</name>
<dbReference type="Proteomes" id="UP000028091">
    <property type="component" value="Unassembled WGS sequence"/>
</dbReference>
<sequence>MNVQALKQGAIVGGFLGFLGFPMLTIGVLFYHLFQSKTNDALLFNSLAFEMEGSSAFTFQIKPNFFIYMIVIFAASFLIVALLSAMKQKKAKD</sequence>
<feature type="transmembrane region" description="Helical" evidence="1">
    <location>
        <begin position="12"/>
        <end position="34"/>
    </location>
</feature>
<evidence type="ECO:0000313" key="3">
    <source>
        <dbReference type="Proteomes" id="UP000028091"/>
    </source>
</evidence>
<evidence type="ECO:0000256" key="1">
    <source>
        <dbReference type="SAM" id="Phobius"/>
    </source>
</evidence>
<dbReference type="eggNOG" id="ENOG5030CVX">
    <property type="taxonomic scope" value="Bacteria"/>
</dbReference>
<proteinExistence type="predicted"/>
<dbReference type="OrthoDB" id="2881330at2"/>
<gene>
    <name evidence="2" type="ORF">BA70_02605</name>
</gene>
<keyword evidence="1" id="KW-0472">Membrane</keyword>
<protein>
    <submittedName>
        <fullName evidence="2">Uncharacterized protein</fullName>
    </submittedName>
</protein>
<keyword evidence="1" id="KW-0812">Transmembrane</keyword>